<dbReference type="InterPro" id="IPR029044">
    <property type="entry name" value="Nucleotide-diphossugar_trans"/>
</dbReference>
<comment type="subcellular location">
    <subcellularLocation>
        <location evidence="1">Cell inner membrane</location>
        <topology evidence="1">Multi-pass membrane protein</topology>
    </subcellularLocation>
</comment>
<keyword evidence="5" id="KW-1003">Cell membrane</keyword>
<evidence type="ECO:0000256" key="13">
    <source>
        <dbReference type="SAM" id="Phobius"/>
    </source>
</evidence>
<feature type="region of interest" description="Disordered" evidence="12">
    <location>
        <begin position="1"/>
        <end position="50"/>
    </location>
</feature>
<feature type="compositionally biased region" description="Low complexity" evidence="12">
    <location>
        <begin position="8"/>
        <end position="22"/>
    </location>
</feature>
<dbReference type="InterPro" id="IPR050321">
    <property type="entry name" value="Glycosyltr_2/OpgH_subfam"/>
</dbReference>
<evidence type="ECO:0000256" key="6">
    <source>
        <dbReference type="ARBA" id="ARBA00022519"/>
    </source>
</evidence>
<keyword evidence="16" id="KW-1185">Reference proteome</keyword>
<dbReference type="EMBL" id="PEOG01000021">
    <property type="protein sequence ID" value="PIM53399.1"/>
    <property type="molecule type" value="Genomic_DNA"/>
</dbReference>
<evidence type="ECO:0000313" key="15">
    <source>
        <dbReference type="EMBL" id="PIM53399.1"/>
    </source>
</evidence>
<evidence type="ECO:0000256" key="5">
    <source>
        <dbReference type="ARBA" id="ARBA00022475"/>
    </source>
</evidence>
<feature type="transmembrane region" description="Helical" evidence="13">
    <location>
        <begin position="417"/>
        <end position="438"/>
    </location>
</feature>
<name>A0A2G9CD22_9BURK</name>
<comment type="pathway">
    <text evidence="2">Glycan metabolism; osmoregulated periplasmic glucan (OPG) biosynthesis.</text>
</comment>
<protein>
    <recommendedName>
        <fullName evidence="4">Glucans biosynthesis glucosyltransferase H</fullName>
    </recommendedName>
</protein>
<feature type="transmembrane region" description="Helical" evidence="13">
    <location>
        <begin position="549"/>
        <end position="567"/>
    </location>
</feature>
<evidence type="ECO:0000256" key="1">
    <source>
        <dbReference type="ARBA" id="ARBA00004429"/>
    </source>
</evidence>
<sequence length="722" mass="78567">MTHSALHPAASAPGPVGPSAPAIKRGAMVPRPWGQRTPPVESLPASEPPQAWETAARNRRNALKLSIAGATALATSVLWQTHNGWASDPWAFALQCVHLALFALLFAWVSAGCVTAVMGFWVMLRGDRHAISIKDAGNEPLGADARTALVMPICNEDVTTVFAGLRASCESLAAAGALRLFDVYILSDSSDPERRTQELAAWAELRAQFAGRGRIHYRWRQRRVKKKAGNVADFCRRWGRNYRYMVVLDADSVMSGDCLLGLVRLMEKHPRAGILQAANQVCGHDTPHARAQQFASRVTGRLFAAGMQYWQLGEAHYWGHNAIIRVEPFMKHCALAPLRGKEIMSHDFVEAALMRRAGYQVWLVADLPGSYEQQPPHLLAELQRDRRWCQGNIQNAGLIAEPGLHGVHRAMLVTGALSYLAAPLWLLYVGLGVLLWNVGGNEAFQPFMEDGSLAPGVAALWLGTIGMLVLPRLLSVAALILRGEQSQYGGAFKLLASCATEAGMSLLQAPLRMVAHSIFCVVALTGISLDWKSPPRAAEDVSWREAFAAYGRISVITAVIAAAIGALSPSTLIWIAPIALPLLLAAPITVLSSRARLGERMRGAGLLLIPEESQTPTVLRNAWAYGRQERHLPGFADLLASRRLTALAAEAMGRRDVGQGMRAQVRRQRLDQLSAQPGAVDAMSNAERMRFLSEPGHLLRLAQPLRPVADAEIVRPDLRLAA</sequence>
<evidence type="ECO:0000256" key="8">
    <source>
        <dbReference type="ARBA" id="ARBA00022679"/>
    </source>
</evidence>
<dbReference type="OrthoDB" id="9775281at2"/>
<keyword evidence="7" id="KW-0328">Glycosyltransferase</keyword>
<dbReference type="GO" id="GO:0005886">
    <property type="term" value="C:plasma membrane"/>
    <property type="evidence" value="ECO:0007669"/>
    <property type="project" value="UniProtKB-SubCell"/>
</dbReference>
<dbReference type="NCBIfam" id="NF003962">
    <property type="entry name" value="PRK05454.2-5"/>
    <property type="match status" value="1"/>
</dbReference>
<keyword evidence="10 13" id="KW-1133">Transmembrane helix</keyword>
<dbReference type="SUPFAM" id="SSF53448">
    <property type="entry name" value="Nucleotide-diphospho-sugar transferases"/>
    <property type="match status" value="1"/>
</dbReference>
<dbReference type="PANTHER" id="PTHR43867">
    <property type="entry name" value="CELLULOSE SYNTHASE CATALYTIC SUBUNIT A [UDP-FORMING]"/>
    <property type="match status" value="1"/>
</dbReference>
<dbReference type="Pfam" id="PF13632">
    <property type="entry name" value="Glyco_trans_2_3"/>
    <property type="match status" value="1"/>
</dbReference>
<accession>A0A2G9CD22</accession>
<comment type="caution">
    <text evidence="15">The sequence shown here is derived from an EMBL/GenBank/DDBJ whole genome shotgun (WGS) entry which is preliminary data.</text>
</comment>
<comment type="similarity">
    <text evidence="3">Belongs to the glycosyltransferase 2 family. OpgH subfamily.</text>
</comment>
<dbReference type="CDD" id="cd04191">
    <property type="entry name" value="Glucan_BSP_MdoH"/>
    <property type="match status" value="1"/>
</dbReference>
<evidence type="ECO:0000259" key="14">
    <source>
        <dbReference type="Pfam" id="PF13632"/>
    </source>
</evidence>
<evidence type="ECO:0000256" key="11">
    <source>
        <dbReference type="ARBA" id="ARBA00023136"/>
    </source>
</evidence>
<dbReference type="RefSeq" id="WP_099861422.1">
    <property type="nucleotide sequence ID" value="NZ_PEOG01000021.1"/>
</dbReference>
<evidence type="ECO:0000256" key="12">
    <source>
        <dbReference type="SAM" id="MobiDB-lite"/>
    </source>
</evidence>
<evidence type="ECO:0000256" key="10">
    <source>
        <dbReference type="ARBA" id="ARBA00022989"/>
    </source>
</evidence>
<feature type="transmembrane region" description="Helical" evidence="13">
    <location>
        <begin position="458"/>
        <end position="481"/>
    </location>
</feature>
<keyword evidence="8 15" id="KW-0808">Transferase</keyword>
<evidence type="ECO:0000256" key="3">
    <source>
        <dbReference type="ARBA" id="ARBA00009337"/>
    </source>
</evidence>
<dbReference type="AlphaFoldDB" id="A0A2G9CD22"/>
<proteinExistence type="inferred from homology"/>
<dbReference type="Proteomes" id="UP000231501">
    <property type="component" value="Unassembled WGS sequence"/>
</dbReference>
<feature type="transmembrane region" description="Helical" evidence="13">
    <location>
        <begin position="573"/>
        <end position="592"/>
    </location>
</feature>
<feature type="domain" description="Glycosyltransferase 2-like" evidence="14">
    <location>
        <begin position="246"/>
        <end position="428"/>
    </location>
</feature>
<evidence type="ECO:0000256" key="2">
    <source>
        <dbReference type="ARBA" id="ARBA00005001"/>
    </source>
</evidence>
<dbReference type="GO" id="GO:0016758">
    <property type="term" value="F:hexosyltransferase activity"/>
    <property type="evidence" value="ECO:0007669"/>
    <property type="project" value="TreeGrafter"/>
</dbReference>
<evidence type="ECO:0000256" key="4">
    <source>
        <dbReference type="ARBA" id="ARBA00020585"/>
    </source>
</evidence>
<evidence type="ECO:0000313" key="16">
    <source>
        <dbReference type="Proteomes" id="UP000231501"/>
    </source>
</evidence>
<dbReference type="NCBIfam" id="NF003960">
    <property type="entry name" value="PRK05454.2-3"/>
    <property type="match status" value="1"/>
</dbReference>
<keyword evidence="9 13" id="KW-0812">Transmembrane</keyword>
<evidence type="ECO:0000256" key="7">
    <source>
        <dbReference type="ARBA" id="ARBA00022676"/>
    </source>
</evidence>
<reference evidence="15 16" key="1">
    <citation type="submission" date="2017-11" db="EMBL/GenBank/DDBJ databases">
        <title>Draft genome sequence of Mitsuaria sp. HWN-4.</title>
        <authorList>
            <person name="Gundlapally S.R."/>
        </authorList>
    </citation>
    <scope>NUCLEOTIDE SEQUENCE [LARGE SCALE GENOMIC DNA]</scope>
    <source>
        <strain evidence="15 16">HWN-4</strain>
    </source>
</reference>
<gene>
    <name evidence="15" type="ORF">CS062_09510</name>
</gene>
<dbReference type="NCBIfam" id="NF003958">
    <property type="entry name" value="PRK05454.2-1"/>
    <property type="match status" value="1"/>
</dbReference>
<dbReference type="InterPro" id="IPR001173">
    <property type="entry name" value="Glyco_trans_2-like"/>
</dbReference>
<feature type="transmembrane region" description="Helical" evidence="13">
    <location>
        <begin position="99"/>
        <end position="124"/>
    </location>
</feature>
<keyword evidence="11 13" id="KW-0472">Membrane</keyword>
<keyword evidence="6" id="KW-0997">Cell inner membrane</keyword>
<organism evidence="15 16">
    <name type="scientific">Roseateles chitinivorans</name>
    <dbReference type="NCBI Taxonomy" id="2917965"/>
    <lineage>
        <taxon>Bacteria</taxon>
        <taxon>Pseudomonadati</taxon>
        <taxon>Pseudomonadota</taxon>
        <taxon>Betaproteobacteria</taxon>
        <taxon>Burkholderiales</taxon>
        <taxon>Sphaerotilaceae</taxon>
        <taxon>Roseateles</taxon>
    </lineage>
</organism>
<feature type="transmembrane region" description="Helical" evidence="13">
    <location>
        <begin position="62"/>
        <end position="79"/>
    </location>
</feature>
<evidence type="ECO:0000256" key="9">
    <source>
        <dbReference type="ARBA" id="ARBA00022692"/>
    </source>
</evidence>
<dbReference type="Gene3D" id="3.90.550.10">
    <property type="entry name" value="Spore Coat Polysaccharide Biosynthesis Protein SpsA, Chain A"/>
    <property type="match status" value="1"/>
</dbReference>
<dbReference type="PANTHER" id="PTHR43867:SF5">
    <property type="entry name" value="GLUCANS BIOSYNTHESIS GLUCOSYLTRANSFERASE H"/>
    <property type="match status" value="1"/>
</dbReference>